<keyword evidence="4" id="KW-0813">Transport</keyword>
<feature type="compositionally biased region" description="Basic residues" evidence="16">
    <location>
        <begin position="512"/>
        <end position="523"/>
    </location>
</feature>
<organism evidence="18 19">
    <name type="scientific">Stichopus japonicus</name>
    <name type="common">Sea cucumber</name>
    <dbReference type="NCBI Taxonomy" id="307972"/>
    <lineage>
        <taxon>Eukaryota</taxon>
        <taxon>Metazoa</taxon>
        <taxon>Echinodermata</taxon>
        <taxon>Eleutherozoa</taxon>
        <taxon>Echinozoa</taxon>
        <taxon>Holothuroidea</taxon>
        <taxon>Aspidochirotacea</taxon>
        <taxon>Aspidochirotida</taxon>
        <taxon>Stichopodidae</taxon>
        <taxon>Apostichopus</taxon>
    </lineage>
</organism>
<dbReference type="GO" id="GO:0008203">
    <property type="term" value="P:cholesterol metabolic process"/>
    <property type="evidence" value="ECO:0007669"/>
    <property type="project" value="UniProtKB-KW"/>
</dbReference>
<evidence type="ECO:0000256" key="6">
    <source>
        <dbReference type="ARBA" id="ARBA00022525"/>
    </source>
</evidence>
<keyword evidence="13" id="KW-1207">Sterol metabolism</keyword>
<dbReference type="Gene3D" id="2.20.80.10">
    <property type="entry name" value="Lipovitellin-phosvitin complex, chain A, domain 4"/>
    <property type="match status" value="1"/>
</dbReference>
<dbReference type="InterPro" id="IPR015817">
    <property type="entry name" value="Vitellinogen_open_b-sht_sub1"/>
</dbReference>
<keyword evidence="10" id="KW-0427">LDL</keyword>
<evidence type="ECO:0000256" key="7">
    <source>
        <dbReference type="ARBA" id="ARBA00022548"/>
    </source>
</evidence>
<dbReference type="GO" id="GO:0008201">
    <property type="term" value="F:heparin binding"/>
    <property type="evidence" value="ECO:0007669"/>
    <property type="project" value="UniProtKB-KW"/>
</dbReference>
<reference evidence="18 19" key="1">
    <citation type="journal article" date="2017" name="PLoS Biol.">
        <title>The sea cucumber genome provides insights into morphological evolution and visceral regeneration.</title>
        <authorList>
            <person name="Zhang X."/>
            <person name="Sun L."/>
            <person name="Yuan J."/>
            <person name="Sun Y."/>
            <person name="Gao Y."/>
            <person name="Zhang L."/>
            <person name="Li S."/>
            <person name="Dai H."/>
            <person name="Hamel J.F."/>
            <person name="Liu C."/>
            <person name="Yu Y."/>
            <person name="Liu S."/>
            <person name="Lin W."/>
            <person name="Guo K."/>
            <person name="Jin S."/>
            <person name="Xu P."/>
            <person name="Storey K.B."/>
            <person name="Huan P."/>
            <person name="Zhang T."/>
            <person name="Zhou Y."/>
            <person name="Zhang J."/>
            <person name="Lin C."/>
            <person name="Li X."/>
            <person name="Xing L."/>
            <person name="Huo D."/>
            <person name="Sun M."/>
            <person name="Wang L."/>
            <person name="Mercier A."/>
            <person name="Li F."/>
            <person name="Yang H."/>
            <person name="Xiang J."/>
        </authorList>
    </citation>
    <scope>NUCLEOTIDE SEQUENCE [LARGE SCALE GENOMIC DNA]</scope>
    <source>
        <strain evidence="18">Shaxun</strain>
        <tissue evidence="18">Muscle</tissue>
    </source>
</reference>
<dbReference type="GO" id="GO:0034362">
    <property type="term" value="C:low-density lipoprotein particle"/>
    <property type="evidence" value="ECO:0007669"/>
    <property type="project" value="UniProtKB-KW"/>
</dbReference>
<dbReference type="PANTHER" id="PTHR13769">
    <property type="entry name" value="APOLIPOPROTEIN B"/>
    <property type="match status" value="1"/>
</dbReference>
<protein>
    <recommendedName>
        <fullName evidence="17">Vitellinogen open beta-sheet domain-containing protein</fullName>
    </recommendedName>
</protein>
<evidence type="ECO:0000256" key="11">
    <source>
        <dbReference type="ARBA" id="ARBA00023055"/>
    </source>
</evidence>
<dbReference type="InterPro" id="IPR052418">
    <property type="entry name" value="Apolipoprotein_B"/>
</dbReference>
<evidence type="ECO:0000256" key="14">
    <source>
        <dbReference type="ARBA" id="ARBA00023221"/>
    </source>
</evidence>
<keyword evidence="11" id="KW-0445">Lipid transport</keyword>
<evidence type="ECO:0000256" key="9">
    <source>
        <dbReference type="ARBA" id="ARBA00022677"/>
    </source>
</evidence>
<evidence type="ECO:0000256" key="5">
    <source>
        <dbReference type="ARBA" id="ARBA00022490"/>
    </source>
</evidence>
<dbReference type="GO" id="GO:0005319">
    <property type="term" value="F:lipid transporter activity"/>
    <property type="evidence" value="ECO:0007669"/>
    <property type="project" value="InterPro"/>
</dbReference>
<keyword evidence="12" id="KW-0443">Lipid metabolism</keyword>
<evidence type="ECO:0000313" key="19">
    <source>
        <dbReference type="Proteomes" id="UP000230750"/>
    </source>
</evidence>
<evidence type="ECO:0000256" key="10">
    <source>
        <dbReference type="ARBA" id="ARBA00022710"/>
    </source>
</evidence>
<evidence type="ECO:0000256" key="4">
    <source>
        <dbReference type="ARBA" id="ARBA00022448"/>
    </source>
</evidence>
<dbReference type="GO" id="GO:0005737">
    <property type="term" value="C:cytoplasm"/>
    <property type="evidence" value="ECO:0007669"/>
    <property type="project" value="UniProtKB-SubCell"/>
</dbReference>
<keyword evidence="19" id="KW-1185">Reference proteome</keyword>
<feature type="region of interest" description="Disordered" evidence="16">
    <location>
        <begin position="501"/>
        <end position="524"/>
    </location>
</feature>
<evidence type="ECO:0000313" key="18">
    <source>
        <dbReference type="EMBL" id="PIK42539.1"/>
    </source>
</evidence>
<keyword evidence="15" id="KW-0850">VLDL</keyword>
<keyword evidence="6" id="KW-0964">Secreted</keyword>
<keyword evidence="5" id="KW-0963">Cytoplasm</keyword>
<keyword evidence="7" id="KW-0153">Cholesterol metabolism</keyword>
<dbReference type="InterPro" id="IPR011030">
    <property type="entry name" value="Lipovitellin_superhlx_dom"/>
</dbReference>
<proteinExistence type="predicted"/>
<sequence length="844" mass="95205">MVTFLDNSRQNSVRVASFLFYMNSDFDAMEFLDIYETVQDENDSQFKAFFFSYIRSILDTRNPKLDSLKDKLVRVIGGEDLPEYPKNWGKYSRRYEMARMFNISGNNTLGGSVESDVIFEADQMVPSSMMMRYALHAMGKDWDLIETGLQLEGFDEMADALFGSEGFFPSEISNAIFKTLDESIIPRMRSSVLPLDSLADKLEVLKPTTINKDEKAKRKLQKMKQRNQPIPPEYEILPEVESKLNRFTEAFNKGWEERFATVYIKVLGHELGFVTLDDLRQLATAVDKTMIRDMFLKVAVKLREGMDVNLTRSVVLAERDVIVPTGVGLPLQCSLNGTAVVSMRTTSQVTLQLPSLTASGRIAPSGGIELLRDMSIRLPMRQRNFGVAAATSVHHSTEIEGSISLSNGKFTGQLTVPDKPLVLLNVSSDKFYTNNDGQFVPVDKDETVVKSCTQTKHVLGMELCIVRGNWNLPSQFSVFLNKTDETLTSYNFEAQFEGKSVKESDESIPKPNKNRGRRFRRPRRESVNQINEYELRLNFSAPGDLLNRNVTSLITLTPEKKEVKWSLNIPEMGDLRIFAGLLNLSNPSTGEQGIHAVWNATHNETKLSVDDETSIIDQLNGTDYKINPDKYVRADSYLKCMKNDNEINSVLFLTGFGQNLTLQSLAIKTPESYNNKLQGLFQNSFMNVSLFNASISRDVSEEDENTLTATELNVSRGSYSTFLKVIKDENLTEATQNFTWGIQFRNESQSTGVVNKDGSTDDVEDGKQFNITTFVSFFARNETVGASVPSYYVSMNISVPVIRSLNLTDQTRLQWGFTSRLTNLSSLPENDCGYLFQINSSIHH</sequence>
<evidence type="ECO:0000256" key="8">
    <source>
        <dbReference type="ARBA" id="ARBA00022674"/>
    </source>
</evidence>
<dbReference type="InterPro" id="IPR015255">
    <property type="entry name" value="Vitellinogen_open_b-sht"/>
</dbReference>
<evidence type="ECO:0000259" key="17">
    <source>
        <dbReference type="SMART" id="SM01169"/>
    </source>
</evidence>
<dbReference type="OrthoDB" id="6484170at2759"/>
<dbReference type="GO" id="GO:0034361">
    <property type="term" value="C:very-low-density lipoprotein particle"/>
    <property type="evidence" value="ECO:0007669"/>
    <property type="project" value="UniProtKB-KW"/>
</dbReference>
<keyword evidence="8" id="KW-0358">Heparin-binding</keyword>
<dbReference type="Gene3D" id="1.25.10.20">
    <property type="entry name" value="Vitellinogen, superhelical"/>
    <property type="match status" value="1"/>
</dbReference>
<name>A0A2G8K3L1_STIJA</name>
<dbReference type="InterPro" id="IPR015819">
    <property type="entry name" value="Lipid_transp_b-sht_shell"/>
</dbReference>
<dbReference type="Pfam" id="PF09172">
    <property type="entry name" value="Vit_open_b-sht"/>
    <property type="match status" value="1"/>
</dbReference>
<comment type="subcellular location">
    <subcellularLocation>
        <location evidence="1">Cytoplasm</location>
    </subcellularLocation>
    <subcellularLocation>
        <location evidence="2">Lipid droplet</location>
    </subcellularLocation>
    <subcellularLocation>
        <location evidence="3">Secreted</location>
    </subcellularLocation>
</comment>
<dbReference type="SUPFAM" id="SSF56968">
    <property type="entry name" value="Lipovitellin-phosvitin complex, beta-sheet shell regions"/>
    <property type="match status" value="1"/>
</dbReference>
<evidence type="ECO:0000256" key="2">
    <source>
        <dbReference type="ARBA" id="ARBA00004502"/>
    </source>
</evidence>
<dbReference type="STRING" id="307972.A0A2G8K3L1"/>
<dbReference type="PANTHER" id="PTHR13769:SF1">
    <property type="entry name" value="APOLIPOPROTEIN B-100"/>
    <property type="match status" value="1"/>
</dbReference>
<accession>A0A2G8K3L1</accession>
<dbReference type="AlphaFoldDB" id="A0A2G8K3L1"/>
<evidence type="ECO:0000256" key="1">
    <source>
        <dbReference type="ARBA" id="ARBA00004496"/>
    </source>
</evidence>
<evidence type="ECO:0000256" key="15">
    <source>
        <dbReference type="ARBA" id="ARBA00023313"/>
    </source>
</evidence>
<dbReference type="Proteomes" id="UP000230750">
    <property type="component" value="Unassembled WGS sequence"/>
</dbReference>
<keyword evidence="9" id="KW-0551">Lipid droplet</keyword>
<dbReference type="SMART" id="SM01169">
    <property type="entry name" value="DUF1943"/>
    <property type="match status" value="1"/>
</dbReference>
<dbReference type="Gene3D" id="2.20.50.20">
    <property type="entry name" value="Lipovitellin. Chain A, domain 3"/>
    <property type="match status" value="1"/>
</dbReference>
<feature type="domain" description="Vitellinogen open beta-sheet" evidence="17">
    <location>
        <begin position="90"/>
        <end position="433"/>
    </location>
</feature>
<evidence type="ECO:0000256" key="12">
    <source>
        <dbReference type="ARBA" id="ARBA00023098"/>
    </source>
</evidence>
<dbReference type="EMBL" id="MRZV01000926">
    <property type="protein sequence ID" value="PIK42539.1"/>
    <property type="molecule type" value="Genomic_DNA"/>
</dbReference>
<evidence type="ECO:0000256" key="3">
    <source>
        <dbReference type="ARBA" id="ARBA00004613"/>
    </source>
</evidence>
<dbReference type="GO" id="GO:0005811">
    <property type="term" value="C:lipid droplet"/>
    <property type="evidence" value="ECO:0007669"/>
    <property type="project" value="UniProtKB-SubCell"/>
</dbReference>
<evidence type="ECO:0000256" key="13">
    <source>
        <dbReference type="ARBA" id="ARBA00023166"/>
    </source>
</evidence>
<keyword evidence="14" id="KW-0753">Steroid metabolism</keyword>
<evidence type="ECO:0000256" key="16">
    <source>
        <dbReference type="SAM" id="MobiDB-lite"/>
    </source>
</evidence>
<comment type="caution">
    <text evidence="18">The sequence shown here is derived from an EMBL/GenBank/DDBJ whole genome shotgun (WGS) entry which is preliminary data.</text>
</comment>
<gene>
    <name evidence="18" type="ORF">BSL78_20615</name>
</gene>